<comment type="caution">
    <text evidence="2">The sequence shown here is derived from an EMBL/GenBank/DDBJ whole genome shotgun (WGS) entry which is preliminary data.</text>
</comment>
<reference evidence="2" key="1">
    <citation type="submission" date="2004-02" db="EMBL/GenBank/DDBJ databases">
        <authorList>
            <consortium name="DOE Joint Genome Institute"/>
        </authorList>
    </citation>
    <scope>NUCLEOTIDE SEQUENCE [LARGE SCALE GENOMIC DNA]</scope>
    <source>
        <strain evidence="2">WH 8501</strain>
    </source>
</reference>
<dbReference type="KEGG" id="cwa:CwatDRAFT_6301"/>
<dbReference type="PRINTS" id="PR00364">
    <property type="entry name" value="DISEASERSIST"/>
</dbReference>
<sequence length="463" mass="53307">MNKSYEQTGNKGRIYNADQITINEALAPPQKIIGIPENIPYTGTEIFMGRVKELEKIDELLSDDQPLAITSVIGMGGVGKTELALQYALRYQQKYQGGICWVEANRSNSDVSGQIISFAQSSVNVIIPDHLNTLKERLQYCWSHWQEGNVLVIFDNVENYKNIKNSLPTKNEKFKVIVTSRQKLGRLQKLELEVLKPSEALNLLKQIIGEKRVNDELEIAQELCQWLGYLPLGLELVGRYLIIYEDLTLRKALQRLNKKQLQARALLDPKDNEADMTAQLGIASAFELSWEKLSPEGKKLGCYLSLFGSELFDWSWVEFSHLYPNEDEEEEIEELEILRDEELRNFNLLQSSKQTNKQAICIIYYLIINHLYQLAFLSLLDYRKENAKAKPLYSYHPLISYFFKSKLNNTDKSNFIELEDRKALKHKFCKSLIPVAQSIDYDPTLNDINKFTIAVPHLEMIAT</sequence>
<keyword evidence="3" id="KW-1185">Reference proteome</keyword>
<evidence type="ECO:0000313" key="3">
    <source>
        <dbReference type="Proteomes" id="UP000003922"/>
    </source>
</evidence>
<dbReference type="PANTHER" id="PTHR47691:SF3">
    <property type="entry name" value="HTH-TYPE TRANSCRIPTIONAL REGULATOR RV0890C-RELATED"/>
    <property type="match status" value="1"/>
</dbReference>
<gene>
    <name evidence="2" type="ORF">CwatDRAFT_6301</name>
</gene>
<reference evidence="2" key="2">
    <citation type="submission" date="2005-06" db="EMBL/GenBank/DDBJ databases">
        <title>Sequencing of the draft genome and assembly of Crocosphaera watsonii WH 8501.</title>
        <authorList>
            <consortium name="US DOE Joint Genome Institute (JGI-PGF)"/>
            <person name="Copeland A."/>
            <person name="Lucas S."/>
            <person name="Lapidus A."/>
            <person name="Barry K."/>
            <person name="Detter C."/>
            <person name="Glavina T."/>
            <person name="Hammon N."/>
            <person name="Israni S."/>
            <person name="Pitluck S."/>
            <person name="Richardson P."/>
        </authorList>
    </citation>
    <scope>NUCLEOTIDE SEQUENCE [LARGE SCALE GENOMIC DNA]</scope>
    <source>
        <strain evidence="2">WH 8501</strain>
    </source>
</reference>
<proteinExistence type="predicted"/>
<name>Q4C9Q2_CROWT</name>
<feature type="domain" description="NB-ARC" evidence="1">
    <location>
        <begin position="52"/>
        <end position="212"/>
    </location>
</feature>
<protein>
    <submittedName>
        <fullName evidence="2">NB-ARC</fullName>
    </submittedName>
</protein>
<dbReference type="RefSeq" id="WP_007303535.1">
    <property type="nucleotide sequence ID" value="NZ_AADV02000001.1"/>
</dbReference>
<dbReference type="AlphaFoldDB" id="Q4C9Q2"/>
<dbReference type="GO" id="GO:0043531">
    <property type="term" value="F:ADP binding"/>
    <property type="evidence" value="ECO:0007669"/>
    <property type="project" value="InterPro"/>
</dbReference>
<organism evidence="2 3">
    <name type="scientific">Crocosphaera watsonii WH 8501</name>
    <dbReference type="NCBI Taxonomy" id="165597"/>
    <lineage>
        <taxon>Bacteria</taxon>
        <taxon>Bacillati</taxon>
        <taxon>Cyanobacteriota</taxon>
        <taxon>Cyanophyceae</taxon>
        <taxon>Oscillatoriophycideae</taxon>
        <taxon>Chroococcales</taxon>
        <taxon>Aphanothecaceae</taxon>
        <taxon>Crocosphaera</taxon>
    </lineage>
</organism>
<dbReference type="Pfam" id="PF00931">
    <property type="entry name" value="NB-ARC"/>
    <property type="match status" value="1"/>
</dbReference>
<accession>Q4C9Q2</accession>
<dbReference type="Proteomes" id="UP000003922">
    <property type="component" value="Unassembled WGS sequence"/>
</dbReference>
<dbReference type="InterPro" id="IPR027417">
    <property type="entry name" value="P-loop_NTPase"/>
</dbReference>
<reference evidence="2" key="3">
    <citation type="submission" date="2016-12" db="EMBL/GenBank/DDBJ databases">
        <title>Annotation of the draft genome assembly of Crocosphaera watsonii WH 8501.</title>
        <authorList>
            <consortium name="US DOE Joint Genome Institute (JGI-ORNL)"/>
            <person name="Larimer F."/>
            <person name="Land M."/>
        </authorList>
    </citation>
    <scope>NUCLEOTIDE SEQUENCE</scope>
    <source>
        <strain evidence="2">WH 8501</strain>
    </source>
</reference>
<dbReference type="PANTHER" id="PTHR47691">
    <property type="entry name" value="REGULATOR-RELATED"/>
    <property type="match status" value="1"/>
</dbReference>
<dbReference type="EMBL" id="AADV02000001">
    <property type="protein sequence ID" value="EAM53234.1"/>
    <property type="molecule type" value="Genomic_DNA"/>
</dbReference>
<evidence type="ECO:0000313" key="2">
    <source>
        <dbReference type="EMBL" id="EAM53234.1"/>
    </source>
</evidence>
<dbReference type="Gene3D" id="3.40.50.300">
    <property type="entry name" value="P-loop containing nucleotide triphosphate hydrolases"/>
    <property type="match status" value="1"/>
</dbReference>
<dbReference type="InterPro" id="IPR002182">
    <property type="entry name" value="NB-ARC"/>
</dbReference>
<evidence type="ECO:0000259" key="1">
    <source>
        <dbReference type="Pfam" id="PF00931"/>
    </source>
</evidence>
<dbReference type="SUPFAM" id="SSF52540">
    <property type="entry name" value="P-loop containing nucleoside triphosphate hydrolases"/>
    <property type="match status" value="1"/>
</dbReference>